<feature type="region of interest" description="Disordered" evidence="1">
    <location>
        <begin position="114"/>
        <end position="152"/>
    </location>
</feature>
<gene>
    <name evidence="2" type="ORF">EVAR_47940_1</name>
</gene>
<evidence type="ECO:0000313" key="3">
    <source>
        <dbReference type="Proteomes" id="UP000299102"/>
    </source>
</evidence>
<organism evidence="2 3">
    <name type="scientific">Eumeta variegata</name>
    <name type="common">Bagworm moth</name>
    <name type="synonym">Eumeta japonica</name>
    <dbReference type="NCBI Taxonomy" id="151549"/>
    <lineage>
        <taxon>Eukaryota</taxon>
        <taxon>Metazoa</taxon>
        <taxon>Ecdysozoa</taxon>
        <taxon>Arthropoda</taxon>
        <taxon>Hexapoda</taxon>
        <taxon>Insecta</taxon>
        <taxon>Pterygota</taxon>
        <taxon>Neoptera</taxon>
        <taxon>Endopterygota</taxon>
        <taxon>Lepidoptera</taxon>
        <taxon>Glossata</taxon>
        <taxon>Ditrysia</taxon>
        <taxon>Tineoidea</taxon>
        <taxon>Psychidae</taxon>
        <taxon>Oiketicinae</taxon>
        <taxon>Eumeta</taxon>
    </lineage>
</organism>
<evidence type="ECO:0000313" key="2">
    <source>
        <dbReference type="EMBL" id="GBP70557.1"/>
    </source>
</evidence>
<reference evidence="2 3" key="1">
    <citation type="journal article" date="2019" name="Commun. Biol.">
        <title>The bagworm genome reveals a unique fibroin gene that provides high tensile strength.</title>
        <authorList>
            <person name="Kono N."/>
            <person name="Nakamura H."/>
            <person name="Ohtoshi R."/>
            <person name="Tomita M."/>
            <person name="Numata K."/>
            <person name="Arakawa K."/>
        </authorList>
    </citation>
    <scope>NUCLEOTIDE SEQUENCE [LARGE SCALE GENOMIC DNA]</scope>
</reference>
<protein>
    <submittedName>
        <fullName evidence="2">Uncharacterized protein</fullName>
    </submittedName>
</protein>
<dbReference type="OrthoDB" id="418748at2759"/>
<dbReference type="AlphaFoldDB" id="A0A4C1Y7N1"/>
<comment type="caution">
    <text evidence="2">The sequence shown here is derived from an EMBL/GenBank/DDBJ whole genome shotgun (WGS) entry which is preliminary data.</text>
</comment>
<feature type="region of interest" description="Disordered" evidence="1">
    <location>
        <begin position="15"/>
        <end position="34"/>
    </location>
</feature>
<evidence type="ECO:0000256" key="1">
    <source>
        <dbReference type="SAM" id="MobiDB-lite"/>
    </source>
</evidence>
<dbReference type="Proteomes" id="UP000299102">
    <property type="component" value="Unassembled WGS sequence"/>
</dbReference>
<dbReference type="EMBL" id="BGZK01001078">
    <property type="protein sequence ID" value="GBP70557.1"/>
    <property type="molecule type" value="Genomic_DNA"/>
</dbReference>
<proteinExistence type="predicted"/>
<name>A0A4C1Y7N1_EUMVA</name>
<keyword evidence="3" id="KW-1185">Reference proteome</keyword>
<sequence>MRLLLERSTSKNPFRSFPGVAAGAHDAPRSNTSKITNVSTKTDFIVASDFEQHVPSDNTRAKTLSQLLTCVLYNRFKKSVRGCIDIADESREGLSLSSDEQRVDLHKEWNGIDLKRTPPRASPGQSHRFWGRGQNSVSSDEIRHPSHLVSRRGETRTAEVPFGILSVCVDDRIDDICELMKSRRGGNLCVNETTGNE</sequence>
<accession>A0A4C1Y7N1</accession>